<proteinExistence type="predicted"/>
<dbReference type="Gene3D" id="1.25.40.20">
    <property type="entry name" value="Ankyrin repeat-containing domain"/>
    <property type="match status" value="1"/>
</dbReference>
<comment type="caution">
    <text evidence="1">The sequence shown here is derived from an EMBL/GenBank/DDBJ whole genome shotgun (WGS) entry which is preliminary data.</text>
</comment>
<dbReference type="Proteomes" id="UP000670947">
    <property type="component" value="Unassembled WGS sequence"/>
</dbReference>
<keyword evidence="2" id="KW-1185">Reference proteome</keyword>
<sequence length="128" mass="13388">MEAKPSIAPELVQSFVGSAHGDLDRVKELLEQEPGLLNAAWDWGGGDWETALGAAAHMGRRDIALYLLGKGARLDLFAAAMLGKLEIVKALLADDPARKDALGPHGIPLIAHAQAGGEEAGSVVAFLQ</sequence>
<protein>
    <submittedName>
        <fullName evidence="1">Ankyrin repeat domain-containing protein</fullName>
    </submittedName>
</protein>
<evidence type="ECO:0000313" key="1">
    <source>
        <dbReference type="EMBL" id="MBO7748577.1"/>
    </source>
</evidence>
<dbReference type="RefSeq" id="WP_208851127.1">
    <property type="nucleotide sequence ID" value="NZ_JAGGDJ010000063.1"/>
</dbReference>
<dbReference type="Pfam" id="PF12796">
    <property type="entry name" value="Ank_2"/>
    <property type="match status" value="1"/>
</dbReference>
<dbReference type="SUPFAM" id="SSF48403">
    <property type="entry name" value="Ankyrin repeat"/>
    <property type="match status" value="1"/>
</dbReference>
<name>A0ABS3WJU4_9BACL</name>
<dbReference type="EMBL" id="JAGGDJ010000063">
    <property type="protein sequence ID" value="MBO7748577.1"/>
    <property type="molecule type" value="Genomic_DNA"/>
</dbReference>
<gene>
    <name evidence="1" type="ORF">I8J29_30815</name>
</gene>
<organism evidence="1 2">
    <name type="scientific">Paenibacillus artemisiicola</name>
    <dbReference type="NCBI Taxonomy" id="1172618"/>
    <lineage>
        <taxon>Bacteria</taxon>
        <taxon>Bacillati</taxon>
        <taxon>Bacillota</taxon>
        <taxon>Bacilli</taxon>
        <taxon>Bacillales</taxon>
        <taxon>Paenibacillaceae</taxon>
        <taxon>Paenibacillus</taxon>
    </lineage>
</organism>
<dbReference type="InterPro" id="IPR036770">
    <property type="entry name" value="Ankyrin_rpt-contain_sf"/>
</dbReference>
<evidence type="ECO:0000313" key="2">
    <source>
        <dbReference type="Proteomes" id="UP000670947"/>
    </source>
</evidence>
<accession>A0ABS3WJU4</accession>
<reference evidence="1 2" key="1">
    <citation type="submission" date="2021-03" db="EMBL/GenBank/DDBJ databases">
        <title>Paenibacillus artemisicola MWE-103 whole genome sequence.</title>
        <authorList>
            <person name="Ham Y.J."/>
        </authorList>
    </citation>
    <scope>NUCLEOTIDE SEQUENCE [LARGE SCALE GENOMIC DNA]</scope>
    <source>
        <strain evidence="1 2">MWE-103</strain>
    </source>
</reference>
<dbReference type="InterPro" id="IPR002110">
    <property type="entry name" value="Ankyrin_rpt"/>
</dbReference>